<dbReference type="RefSeq" id="WP_100338051.1">
    <property type="nucleotide sequence ID" value="NZ_PGFA01000003.1"/>
</dbReference>
<dbReference type="PANTHER" id="PTHR41294:SF1">
    <property type="entry name" value="CADMIUM-INDUCED PROTEIN CADI"/>
    <property type="match status" value="1"/>
</dbReference>
<feature type="domain" description="VOC" evidence="1">
    <location>
        <begin position="7"/>
        <end position="123"/>
    </location>
</feature>
<dbReference type="Pfam" id="PF00903">
    <property type="entry name" value="Glyoxalase"/>
    <property type="match status" value="1"/>
</dbReference>
<dbReference type="EMBL" id="PGFA01000003">
    <property type="protein sequence ID" value="PJJ53154.1"/>
    <property type="molecule type" value="Genomic_DNA"/>
</dbReference>
<dbReference type="PROSITE" id="PS51819">
    <property type="entry name" value="VOC"/>
    <property type="match status" value="1"/>
</dbReference>
<comment type="caution">
    <text evidence="2">The sequence shown here is derived from an EMBL/GenBank/DDBJ whole genome shotgun (WGS) entry which is preliminary data.</text>
</comment>
<dbReference type="GO" id="GO:0051213">
    <property type="term" value="F:dioxygenase activity"/>
    <property type="evidence" value="ECO:0007669"/>
    <property type="project" value="UniProtKB-KW"/>
</dbReference>
<dbReference type="InterPro" id="IPR037523">
    <property type="entry name" value="VOC_core"/>
</dbReference>
<dbReference type="Proteomes" id="UP000228535">
    <property type="component" value="Unassembled WGS sequence"/>
</dbReference>
<keyword evidence="2" id="KW-0456">Lyase</keyword>
<dbReference type="PANTHER" id="PTHR41294">
    <property type="entry name" value="CADMIUM-INDUCED PROTEIN CADI"/>
    <property type="match status" value="1"/>
</dbReference>
<dbReference type="GO" id="GO:0046686">
    <property type="term" value="P:response to cadmium ion"/>
    <property type="evidence" value="ECO:0007669"/>
    <property type="project" value="TreeGrafter"/>
</dbReference>
<evidence type="ECO:0000313" key="3">
    <source>
        <dbReference type="Proteomes" id="UP000228535"/>
    </source>
</evidence>
<protein>
    <submittedName>
        <fullName evidence="2">Catechol 2,3-dioxygenase-like lactoylglutathione lyase family enzyme</fullName>
    </submittedName>
</protein>
<keyword evidence="2" id="KW-0223">Dioxygenase</keyword>
<name>A0A2M9B5D4_9BACT</name>
<proteinExistence type="predicted"/>
<dbReference type="InterPro" id="IPR004360">
    <property type="entry name" value="Glyas_Fos-R_dOase_dom"/>
</dbReference>
<dbReference type="InterPro" id="IPR049789">
    <property type="entry name" value="ArsI/CadI-like"/>
</dbReference>
<accession>A0A2M9B5D4</accession>
<dbReference type="NCBIfam" id="NF041414">
    <property type="entry name" value="ArsI_CadI_VOC"/>
    <property type="match status" value="1"/>
</dbReference>
<dbReference type="SUPFAM" id="SSF54593">
    <property type="entry name" value="Glyoxalase/Bleomycin resistance protein/Dihydroxybiphenyl dioxygenase"/>
    <property type="match status" value="1"/>
</dbReference>
<dbReference type="InterPro" id="IPR052393">
    <property type="entry name" value="Cadmium-induced_rsp"/>
</dbReference>
<reference evidence="2 3" key="1">
    <citation type="submission" date="2017-11" db="EMBL/GenBank/DDBJ databases">
        <title>Genomic Encyclopedia of Archaeal and Bacterial Type Strains, Phase II (KMG-II): From Individual Species to Whole Genera.</title>
        <authorList>
            <person name="Goeker M."/>
        </authorList>
    </citation>
    <scope>NUCLEOTIDE SEQUENCE [LARGE SCALE GENOMIC DNA]</scope>
    <source>
        <strain evidence="2 3">DSM 11115</strain>
    </source>
</reference>
<dbReference type="InterPro" id="IPR029068">
    <property type="entry name" value="Glyas_Bleomycin-R_OHBP_Dase"/>
</dbReference>
<keyword evidence="3" id="KW-1185">Reference proteome</keyword>
<dbReference type="GO" id="GO:0016829">
    <property type="term" value="F:lyase activity"/>
    <property type="evidence" value="ECO:0007669"/>
    <property type="project" value="UniProtKB-KW"/>
</dbReference>
<gene>
    <name evidence="2" type="ORF">CLV45_3812</name>
</gene>
<dbReference type="Gene3D" id="3.10.180.10">
    <property type="entry name" value="2,3-Dihydroxybiphenyl 1,2-Dioxygenase, domain 1"/>
    <property type="match status" value="1"/>
</dbReference>
<dbReference type="OrthoDB" id="9789608at2"/>
<organism evidence="2 3">
    <name type="scientific">Hymenobacter chitinivorans DSM 11115</name>
    <dbReference type="NCBI Taxonomy" id="1121954"/>
    <lineage>
        <taxon>Bacteria</taxon>
        <taxon>Pseudomonadati</taxon>
        <taxon>Bacteroidota</taxon>
        <taxon>Cytophagia</taxon>
        <taxon>Cytophagales</taxon>
        <taxon>Hymenobacteraceae</taxon>
        <taxon>Hymenobacter</taxon>
    </lineage>
</organism>
<sequence>MAASVFPRMHVSLYVADLTATVNFYNTFFGQPATKIRPGYAKYVLDRPSLIISFVENAQRVASHFGHLGFQVETVAELDERLTVARAAGLVQREEIGTSCCYAKQDKFWVNDPDGVEWEVYYFHEDAEFNDPRYQDEYQQASASQCCIAPPAKVPAELHFAPAEAMAFPIAATAPAAEPGCGCGTPATLALDPACC</sequence>
<evidence type="ECO:0000259" key="1">
    <source>
        <dbReference type="PROSITE" id="PS51819"/>
    </source>
</evidence>
<keyword evidence="2" id="KW-0560">Oxidoreductase</keyword>
<evidence type="ECO:0000313" key="2">
    <source>
        <dbReference type="EMBL" id="PJJ53154.1"/>
    </source>
</evidence>
<dbReference type="AlphaFoldDB" id="A0A2M9B5D4"/>